<proteinExistence type="predicted"/>
<evidence type="ECO:0000313" key="1">
    <source>
        <dbReference type="EMBL" id="EGY51489.1"/>
    </source>
</evidence>
<protein>
    <submittedName>
        <fullName evidence="1">Uncharacterized protein</fullName>
    </submittedName>
</protein>
<comment type="caution">
    <text evidence="1">The sequence shown here is derived from an EMBL/GenBank/DDBJ whole genome shotgun (WGS) entry which is preliminary data.</text>
</comment>
<accession>G4CL04</accession>
<dbReference type="PATRIC" id="fig|1032488.3.peg.2164"/>
<organism evidence="1 2">
    <name type="scientific">Neisseria shayeganii 871</name>
    <dbReference type="NCBI Taxonomy" id="1032488"/>
    <lineage>
        <taxon>Bacteria</taxon>
        <taxon>Pseudomonadati</taxon>
        <taxon>Pseudomonadota</taxon>
        <taxon>Betaproteobacteria</taxon>
        <taxon>Neisseriales</taxon>
        <taxon>Neisseriaceae</taxon>
        <taxon>Neisseria</taxon>
    </lineage>
</organism>
<sequence length="45" mass="5264">MHPRHPLKTLPPLRLPESRQPIDDEKVLPCPVFSGSLSTLFYFFR</sequence>
<evidence type="ECO:0000313" key="2">
    <source>
        <dbReference type="Proteomes" id="UP000003019"/>
    </source>
</evidence>
<gene>
    <name evidence="1" type="ORF">HMPREF9371_2295</name>
</gene>
<dbReference type="AlphaFoldDB" id="G4CL04"/>
<name>G4CL04_9NEIS</name>
<reference evidence="1 2" key="1">
    <citation type="submission" date="2011-05" db="EMBL/GenBank/DDBJ databases">
        <authorList>
            <person name="Muzny D."/>
            <person name="Qin X."/>
            <person name="Deng J."/>
            <person name="Jiang H."/>
            <person name="Liu Y."/>
            <person name="Qu J."/>
            <person name="Song X.-Z."/>
            <person name="Zhang L."/>
            <person name="Thornton R."/>
            <person name="Coyle M."/>
            <person name="Francisco L."/>
            <person name="Jackson L."/>
            <person name="Javaid M."/>
            <person name="Korchina V."/>
            <person name="Kovar C."/>
            <person name="Mata R."/>
            <person name="Mathew T."/>
            <person name="Ngo R."/>
            <person name="Nguyen L."/>
            <person name="Nguyen N."/>
            <person name="Okwuonu G."/>
            <person name="Ongeri F."/>
            <person name="Pham C."/>
            <person name="Simmons D."/>
            <person name="Wilczek-Boney K."/>
            <person name="Hale W."/>
            <person name="Jakkamsetti A."/>
            <person name="Pham P."/>
            <person name="Ruth R."/>
            <person name="San Lucas F."/>
            <person name="Warren J."/>
            <person name="Zhang J."/>
            <person name="Zhao Z."/>
            <person name="Zhou C."/>
            <person name="Zhu D."/>
            <person name="Lee S."/>
            <person name="Bess C."/>
            <person name="Blankenburg K."/>
            <person name="Forbes L."/>
            <person name="Fu Q."/>
            <person name="Gubbala S."/>
            <person name="Hirani K."/>
            <person name="Jayaseelan J.C."/>
            <person name="Lara F."/>
            <person name="Munidasa M."/>
            <person name="Palculict T."/>
            <person name="Patil S."/>
            <person name="Pu L.-L."/>
            <person name="Saada N."/>
            <person name="Tang L."/>
            <person name="Weissenberger G."/>
            <person name="Zhu Y."/>
            <person name="Hemphill L."/>
            <person name="Shang Y."/>
            <person name="Youmans B."/>
            <person name="Ayvaz T."/>
            <person name="Ross M."/>
            <person name="Santibanez J."/>
            <person name="Aqrawi P."/>
            <person name="Gross S."/>
            <person name="Joshi V."/>
            <person name="Fowler G."/>
            <person name="Nazareth L."/>
            <person name="Reid J."/>
            <person name="Worley K."/>
            <person name="Petrosino J."/>
            <person name="Highlander S."/>
            <person name="Gibbs R."/>
        </authorList>
    </citation>
    <scope>NUCLEOTIDE SEQUENCE [LARGE SCALE GENOMIC DNA]</scope>
    <source>
        <strain evidence="1 2">871</strain>
    </source>
</reference>
<dbReference type="HOGENOM" id="CLU_3202451_0_0_4"/>
<dbReference type="EMBL" id="AGAY01000076">
    <property type="protein sequence ID" value="EGY51489.1"/>
    <property type="molecule type" value="Genomic_DNA"/>
</dbReference>
<dbReference type="Proteomes" id="UP000003019">
    <property type="component" value="Unassembled WGS sequence"/>
</dbReference>
<keyword evidence="2" id="KW-1185">Reference proteome</keyword>